<dbReference type="AlphaFoldDB" id="A0A1H0AM29"/>
<name>A0A1H0AM29_9BACI</name>
<dbReference type="InterPro" id="IPR016181">
    <property type="entry name" value="Acyl_CoA_acyltransferase"/>
</dbReference>
<dbReference type="Gene3D" id="3.40.630.30">
    <property type="match status" value="1"/>
</dbReference>
<keyword evidence="1 4" id="KW-0808">Transferase</keyword>
<dbReference type="OrthoDB" id="5292888at2"/>
<dbReference type="EMBL" id="FNIG01000004">
    <property type="protein sequence ID" value="SDN33886.1"/>
    <property type="molecule type" value="Genomic_DNA"/>
</dbReference>
<evidence type="ECO:0000256" key="1">
    <source>
        <dbReference type="ARBA" id="ARBA00022679"/>
    </source>
</evidence>
<organism evidence="4 5">
    <name type="scientific">Tenuibacillus multivorans</name>
    <dbReference type="NCBI Taxonomy" id="237069"/>
    <lineage>
        <taxon>Bacteria</taxon>
        <taxon>Bacillati</taxon>
        <taxon>Bacillota</taxon>
        <taxon>Bacilli</taxon>
        <taxon>Bacillales</taxon>
        <taxon>Bacillaceae</taxon>
        <taxon>Tenuibacillus</taxon>
    </lineage>
</organism>
<dbReference type="InterPro" id="IPR050832">
    <property type="entry name" value="Bact_Acetyltransf"/>
</dbReference>
<proteinExistence type="predicted"/>
<reference evidence="4 5" key="1">
    <citation type="submission" date="2016-10" db="EMBL/GenBank/DDBJ databases">
        <authorList>
            <person name="de Groot N.N."/>
        </authorList>
    </citation>
    <scope>NUCLEOTIDE SEQUENCE [LARGE SCALE GENOMIC DNA]</scope>
    <source>
        <strain evidence="4 5">CGMCC 1.3442</strain>
    </source>
</reference>
<evidence type="ECO:0000313" key="5">
    <source>
        <dbReference type="Proteomes" id="UP000199334"/>
    </source>
</evidence>
<keyword evidence="2 4" id="KW-0012">Acyltransferase</keyword>
<gene>
    <name evidence="4" type="ORF">SAMN05216498_1974</name>
</gene>
<sequence>MNVREAVAADYKGIAKVHVDSWRTTYQGIVPDQYLNQLSYAQREEVWKNNLANGKVWVAEDSNGQIVGFANGGPERSGDYPDYQGEIYAIYILEEYHGNGLGKQLVKQVVNELKQQDMSTMLVLVLKDNPASQFYQALGAELIDTLEIEIASKKLYEDVYAWNQLPQL</sequence>
<dbReference type="STRING" id="237069.SAMN05216498_1974"/>
<dbReference type="GO" id="GO:0016747">
    <property type="term" value="F:acyltransferase activity, transferring groups other than amino-acyl groups"/>
    <property type="evidence" value="ECO:0007669"/>
    <property type="project" value="InterPro"/>
</dbReference>
<evidence type="ECO:0000259" key="3">
    <source>
        <dbReference type="PROSITE" id="PS51186"/>
    </source>
</evidence>
<dbReference type="CDD" id="cd04301">
    <property type="entry name" value="NAT_SF"/>
    <property type="match status" value="1"/>
</dbReference>
<evidence type="ECO:0000256" key="2">
    <source>
        <dbReference type="ARBA" id="ARBA00023315"/>
    </source>
</evidence>
<dbReference type="InterPro" id="IPR000182">
    <property type="entry name" value="GNAT_dom"/>
</dbReference>
<feature type="domain" description="N-acetyltransferase" evidence="3">
    <location>
        <begin position="1"/>
        <end position="166"/>
    </location>
</feature>
<dbReference type="Pfam" id="PF00583">
    <property type="entry name" value="Acetyltransf_1"/>
    <property type="match status" value="1"/>
</dbReference>
<dbReference type="PANTHER" id="PTHR43877">
    <property type="entry name" value="AMINOALKYLPHOSPHONATE N-ACETYLTRANSFERASE-RELATED-RELATED"/>
    <property type="match status" value="1"/>
</dbReference>
<dbReference type="RefSeq" id="WP_093856436.1">
    <property type="nucleotide sequence ID" value="NZ_BJVZ01000021.1"/>
</dbReference>
<evidence type="ECO:0000313" key="4">
    <source>
        <dbReference type="EMBL" id="SDN33886.1"/>
    </source>
</evidence>
<dbReference type="SUPFAM" id="SSF55729">
    <property type="entry name" value="Acyl-CoA N-acyltransferases (Nat)"/>
    <property type="match status" value="1"/>
</dbReference>
<dbReference type="Proteomes" id="UP000199334">
    <property type="component" value="Unassembled WGS sequence"/>
</dbReference>
<dbReference type="PROSITE" id="PS51186">
    <property type="entry name" value="GNAT"/>
    <property type="match status" value="1"/>
</dbReference>
<keyword evidence="5" id="KW-1185">Reference proteome</keyword>
<protein>
    <submittedName>
        <fullName evidence="4">L-amino acid N-acyltransferase YncA</fullName>
    </submittedName>
</protein>
<accession>A0A1H0AM29</accession>